<evidence type="ECO:0000259" key="3">
    <source>
        <dbReference type="PROSITE" id="PS51469"/>
    </source>
</evidence>
<accession>A0A9W8N5A2</accession>
<keyword evidence="2" id="KW-0812">Transmembrane</keyword>
<feature type="compositionally biased region" description="Polar residues" evidence="1">
    <location>
        <begin position="192"/>
        <end position="201"/>
    </location>
</feature>
<feature type="compositionally biased region" description="Polar residues" evidence="1">
    <location>
        <begin position="350"/>
        <end position="365"/>
    </location>
</feature>
<feature type="compositionally biased region" description="Basic and acidic residues" evidence="1">
    <location>
        <begin position="82"/>
        <end position="96"/>
    </location>
</feature>
<sequence>MPPKTKKKGGTPSPNLPSLFPTHDGSYGINTLISPDVNTKKTQKSQKRDTGIAQEQLDDNKWTRSTKGKAAKKYGMNSNLKKAMDESHEDIMHENVYDAQGNSPGASQSAPNDDSSVPKLTPHVPEYTYGNLPFPEERDNRPQPPYKPVGPLSADPYVNFGVHQTISPPTEYGPFYGMPQGKGTKEPISPTRPDTSRSFNLESGLFSRAGVRTSSQPSFSPGTTRMQKIAGQPIGVSGATPGIPSPQNSSEQSQGSEPFVSYALAVSRPLEDMEATPAESSKISPRSPVSKSQAESNVPSHVREPSKSKPLLDQAKKGQSTTKNWYASAPLLSSSSSSSEDETPNLPKVATTSSSSIKQGLSSNIYKGMLTPISDPKKQGQPTNVTKAKAVPATNNPIRPTPPSNATGSHNRNKANQREWVWPPCAFFITPLLLFFSLALALWVALPYISGADTPSIGRPHFDFGIGTIWQKVWDVLPEVPVIDTDSYRTPGSHSSPKPPGSAAANPEDIMTELKDRMPESIWVHGDKNGKIKISEDFWHALKELIEQDDNILSLKNSDISEGHWGAIKARVQQAGIEVGNSVSNVESLIERQISRTWEKWLGQNERALKTGGTGVALSKEEFSKLFQEEYASYQREISHELVELQKRISGISEKISKIPADIASSAGRAQTEITKIVETLVAKAISTAKLDAVAKGFIKGHVNDVLANQVNFFGIGAGVTIDPDLSSSAWKPPKNHYLSKAWLDRDGYKPQPRAAALHPWSEEGECFCAGPDRRGFGIGTNNLSMIMSRDIIPQHLVVEHILPGATLDPGAMPREIEVWVYIEEVTLRNAVQAFSEGQFPDTPKEEVLNDGFVKIGHFTYVNKTSGDGVQVFKISDEIATLGALTNRVVVRAISNYGADHTCFYRLSLYGEIVERPDDPPKGDYAQQKTGWF</sequence>
<feature type="compositionally biased region" description="Polar residues" evidence="1">
    <location>
        <begin position="212"/>
        <end position="226"/>
    </location>
</feature>
<dbReference type="InterPro" id="IPR012919">
    <property type="entry name" value="SUN_dom"/>
</dbReference>
<gene>
    <name evidence="4" type="ORF">NPX13_g10032</name>
</gene>
<organism evidence="4 5">
    <name type="scientific">Xylaria arbuscula</name>
    <dbReference type="NCBI Taxonomy" id="114810"/>
    <lineage>
        <taxon>Eukaryota</taxon>
        <taxon>Fungi</taxon>
        <taxon>Dikarya</taxon>
        <taxon>Ascomycota</taxon>
        <taxon>Pezizomycotina</taxon>
        <taxon>Sordariomycetes</taxon>
        <taxon>Xylariomycetidae</taxon>
        <taxon>Xylariales</taxon>
        <taxon>Xylariaceae</taxon>
        <taxon>Xylaria</taxon>
    </lineage>
</organism>
<evidence type="ECO:0000313" key="5">
    <source>
        <dbReference type="Proteomes" id="UP001148614"/>
    </source>
</evidence>
<dbReference type="Gene3D" id="2.60.120.260">
    <property type="entry name" value="Galactose-binding domain-like"/>
    <property type="match status" value="1"/>
</dbReference>
<feature type="compositionally biased region" description="Polar residues" evidence="1">
    <location>
        <begin position="393"/>
        <end position="410"/>
    </location>
</feature>
<feature type="compositionally biased region" description="Polar residues" evidence="1">
    <location>
        <begin position="100"/>
        <end position="115"/>
    </location>
</feature>
<feature type="transmembrane region" description="Helical" evidence="2">
    <location>
        <begin position="420"/>
        <end position="446"/>
    </location>
</feature>
<feature type="region of interest" description="Disordered" evidence="1">
    <location>
        <begin position="171"/>
        <end position="412"/>
    </location>
</feature>
<protein>
    <recommendedName>
        <fullName evidence="3">SUN domain-containing protein</fullName>
    </recommendedName>
</protein>
<feature type="region of interest" description="Disordered" evidence="1">
    <location>
        <begin position="1"/>
        <end position="152"/>
    </location>
</feature>
<keyword evidence="2" id="KW-1133">Transmembrane helix</keyword>
<feature type="compositionally biased region" description="Low complexity" evidence="1">
    <location>
        <begin position="491"/>
        <end position="505"/>
    </location>
</feature>
<comment type="caution">
    <text evidence="4">The sequence shown here is derived from an EMBL/GenBank/DDBJ whole genome shotgun (WGS) entry which is preliminary data.</text>
</comment>
<feature type="region of interest" description="Disordered" evidence="1">
    <location>
        <begin position="487"/>
        <end position="506"/>
    </location>
</feature>
<name>A0A9W8N5A2_9PEZI</name>
<evidence type="ECO:0000256" key="1">
    <source>
        <dbReference type="SAM" id="MobiDB-lite"/>
    </source>
</evidence>
<feature type="domain" description="SUN" evidence="3">
    <location>
        <begin position="719"/>
        <end position="914"/>
    </location>
</feature>
<feature type="compositionally biased region" description="Polar residues" evidence="1">
    <location>
        <begin position="278"/>
        <end position="299"/>
    </location>
</feature>
<dbReference type="AlphaFoldDB" id="A0A9W8N5A2"/>
<proteinExistence type="predicted"/>
<evidence type="ECO:0000256" key="2">
    <source>
        <dbReference type="SAM" id="Phobius"/>
    </source>
</evidence>
<keyword evidence="2" id="KW-0472">Membrane</keyword>
<feature type="compositionally biased region" description="Polar residues" evidence="1">
    <location>
        <begin position="245"/>
        <end position="256"/>
    </location>
</feature>
<dbReference type="Proteomes" id="UP001148614">
    <property type="component" value="Unassembled WGS sequence"/>
</dbReference>
<dbReference type="Pfam" id="PF07738">
    <property type="entry name" value="Sad1_UNC"/>
    <property type="match status" value="1"/>
</dbReference>
<evidence type="ECO:0000313" key="4">
    <source>
        <dbReference type="EMBL" id="KAJ3556919.1"/>
    </source>
</evidence>
<dbReference type="EMBL" id="JANPWZ010002675">
    <property type="protein sequence ID" value="KAJ3556919.1"/>
    <property type="molecule type" value="Genomic_DNA"/>
</dbReference>
<feature type="compositionally biased region" description="Polar residues" evidence="1">
    <location>
        <begin position="28"/>
        <end position="37"/>
    </location>
</feature>
<dbReference type="VEuPathDB" id="FungiDB:F4678DRAFT_83664"/>
<reference evidence="4" key="1">
    <citation type="submission" date="2022-07" db="EMBL/GenBank/DDBJ databases">
        <title>Genome Sequence of Xylaria arbuscula.</title>
        <authorList>
            <person name="Buettner E."/>
        </authorList>
    </citation>
    <scope>NUCLEOTIDE SEQUENCE</scope>
    <source>
        <strain evidence="4">VT107</strain>
    </source>
</reference>
<dbReference type="PROSITE" id="PS51469">
    <property type="entry name" value="SUN"/>
    <property type="match status" value="1"/>
</dbReference>
<keyword evidence="5" id="KW-1185">Reference proteome</keyword>